<dbReference type="EMBL" id="JAATJB010000012">
    <property type="protein sequence ID" value="NJB99064.1"/>
    <property type="molecule type" value="Genomic_DNA"/>
</dbReference>
<comment type="caution">
    <text evidence="3">The sequence shown here is derived from an EMBL/GenBank/DDBJ whole genome shotgun (WGS) entry which is preliminary data.</text>
</comment>
<reference evidence="3 4" key="1">
    <citation type="submission" date="2020-03" db="EMBL/GenBank/DDBJ databases">
        <title>Genomic Encyclopedia of Type Strains, Phase IV (KMG-IV): sequencing the most valuable type-strain genomes for metagenomic binning, comparative biology and taxonomic classification.</title>
        <authorList>
            <person name="Goeker M."/>
        </authorList>
    </citation>
    <scope>NUCLEOTIDE SEQUENCE [LARGE SCALE GENOMIC DNA]</scope>
    <source>
        <strain evidence="3 4">DSM 7225</strain>
    </source>
</reference>
<name>A0A7X6BDF0_9SPHN</name>
<dbReference type="RefSeq" id="WP_241213116.1">
    <property type="nucleotide sequence ID" value="NZ_BAAADY010000015.1"/>
</dbReference>
<evidence type="ECO:0000259" key="2">
    <source>
        <dbReference type="Pfam" id="PF07589"/>
    </source>
</evidence>
<gene>
    <name evidence="3" type="ORF">GGR89_003404</name>
</gene>
<proteinExistence type="predicted"/>
<feature type="domain" description="Ice-binding protein C-terminal" evidence="2">
    <location>
        <begin position="170"/>
        <end position="195"/>
    </location>
</feature>
<dbReference type="NCBIfam" id="TIGR02595">
    <property type="entry name" value="PEP_CTERM"/>
    <property type="match status" value="1"/>
</dbReference>
<sequence>MKFAVAAFAAAMLAMTGAARAAPILDTGAGNPTTASAMDVSGSRSLAGYFELLNDVTVDGIYGWIGGDEGARLTASIYSEIDFVPAKQLFSTTFVNRGLVDWQGADSLKWNLKAGSYWVVFSAADEHRTSYMPGGVSNPLVAYLHGSEGDWRRLREQNLGIRLTGATGGAVPEPASWAMLIGGFGIAGGAIRTRRKRRAALA</sequence>
<feature type="signal peptide" evidence="1">
    <location>
        <begin position="1"/>
        <end position="21"/>
    </location>
</feature>
<evidence type="ECO:0000256" key="1">
    <source>
        <dbReference type="SAM" id="SignalP"/>
    </source>
</evidence>
<evidence type="ECO:0000313" key="3">
    <source>
        <dbReference type="EMBL" id="NJB99064.1"/>
    </source>
</evidence>
<dbReference type="Proteomes" id="UP000531251">
    <property type="component" value="Unassembled WGS sequence"/>
</dbReference>
<evidence type="ECO:0000313" key="4">
    <source>
        <dbReference type="Proteomes" id="UP000531251"/>
    </source>
</evidence>
<dbReference type="AlphaFoldDB" id="A0A7X6BDF0"/>
<dbReference type="Pfam" id="PF07589">
    <property type="entry name" value="PEP-CTERM"/>
    <property type="match status" value="1"/>
</dbReference>
<dbReference type="InterPro" id="IPR013424">
    <property type="entry name" value="Ice-binding_C"/>
</dbReference>
<keyword evidence="4" id="KW-1185">Reference proteome</keyword>
<feature type="chain" id="PRO_5031399992" description="Ice-binding protein C-terminal domain-containing protein" evidence="1">
    <location>
        <begin position="22"/>
        <end position="202"/>
    </location>
</feature>
<organism evidence="3 4">
    <name type="scientific">Sphingomonas trueperi</name>
    <dbReference type="NCBI Taxonomy" id="53317"/>
    <lineage>
        <taxon>Bacteria</taxon>
        <taxon>Pseudomonadati</taxon>
        <taxon>Pseudomonadota</taxon>
        <taxon>Alphaproteobacteria</taxon>
        <taxon>Sphingomonadales</taxon>
        <taxon>Sphingomonadaceae</taxon>
        <taxon>Sphingomonas</taxon>
    </lineage>
</organism>
<dbReference type="NCBIfam" id="NF035944">
    <property type="entry name" value="PEPxxWA-CTERM"/>
    <property type="match status" value="1"/>
</dbReference>
<accession>A0A7X6BDF0</accession>
<protein>
    <recommendedName>
        <fullName evidence="2">Ice-binding protein C-terminal domain-containing protein</fullName>
    </recommendedName>
</protein>
<keyword evidence="1" id="KW-0732">Signal</keyword>